<protein>
    <recommendedName>
        <fullName evidence="3">M23ase beta-sheet core domain-containing protein</fullName>
    </recommendedName>
</protein>
<dbReference type="SUPFAM" id="SSF51261">
    <property type="entry name" value="Duplicated hybrid motif"/>
    <property type="match status" value="1"/>
</dbReference>
<name>A0ABQ4BV60_9ACTN</name>
<evidence type="ECO:0000313" key="4">
    <source>
        <dbReference type="EMBL" id="GIF54421.1"/>
    </source>
</evidence>
<dbReference type="Proteomes" id="UP000624325">
    <property type="component" value="Unassembled WGS sequence"/>
</dbReference>
<dbReference type="PANTHER" id="PTHR21666">
    <property type="entry name" value="PEPTIDASE-RELATED"/>
    <property type="match status" value="1"/>
</dbReference>
<dbReference type="Pfam" id="PF01551">
    <property type="entry name" value="Peptidase_M23"/>
    <property type="match status" value="1"/>
</dbReference>
<feature type="domain" description="M23ase beta-sheet core" evidence="3">
    <location>
        <begin position="176"/>
        <end position="266"/>
    </location>
</feature>
<evidence type="ECO:0000256" key="1">
    <source>
        <dbReference type="SAM" id="MobiDB-lite"/>
    </source>
</evidence>
<dbReference type="EMBL" id="BONC01000002">
    <property type="protein sequence ID" value="GIF54421.1"/>
    <property type="molecule type" value="Genomic_DNA"/>
</dbReference>
<evidence type="ECO:0000256" key="2">
    <source>
        <dbReference type="SAM" id="Phobius"/>
    </source>
</evidence>
<dbReference type="Gene3D" id="2.70.70.10">
    <property type="entry name" value="Glucose Permease (Domain IIA)"/>
    <property type="match status" value="1"/>
</dbReference>
<comment type="caution">
    <text evidence="4">The sequence shown here is derived from an EMBL/GenBank/DDBJ whole genome shotgun (WGS) entry which is preliminary data.</text>
</comment>
<dbReference type="InterPro" id="IPR016047">
    <property type="entry name" value="M23ase_b-sheet_dom"/>
</dbReference>
<dbReference type="InterPro" id="IPR011055">
    <property type="entry name" value="Dup_hybrid_motif"/>
</dbReference>
<feature type="region of interest" description="Disordered" evidence="1">
    <location>
        <begin position="106"/>
        <end position="157"/>
    </location>
</feature>
<evidence type="ECO:0000313" key="5">
    <source>
        <dbReference type="Proteomes" id="UP000624325"/>
    </source>
</evidence>
<evidence type="ECO:0000259" key="3">
    <source>
        <dbReference type="Pfam" id="PF01551"/>
    </source>
</evidence>
<feature type="region of interest" description="Disordered" evidence="1">
    <location>
        <begin position="1"/>
        <end position="30"/>
    </location>
</feature>
<proteinExistence type="predicted"/>
<keyword evidence="2" id="KW-1133">Transmembrane helix</keyword>
<feature type="compositionally biased region" description="Low complexity" evidence="1">
    <location>
        <begin position="127"/>
        <end position="147"/>
    </location>
</feature>
<reference evidence="4 5" key="1">
    <citation type="submission" date="2021-01" db="EMBL/GenBank/DDBJ databases">
        <title>Whole genome shotgun sequence of Asanoa iriomotensis NBRC 100142.</title>
        <authorList>
            <person name="Komaki H."/>
            <person name="Tamura T."/>
        </authorList>
    </citation>
    <scope>NUCLEOTIDE SEQUENCE [LARGE SCALE GENOMIC DNA]</scope>
    <source>
        <strain evidence="4 5">NBRC 100142</strain>
    </source>
</reference>
<dbReference type="PANTHER" id="PTHR21666:SF270">
    <property type="entry name" value="MUREIN HYDROLASE ACTIVATOR ENVC"/>
    <property type="match status" value="1"/>
</dbReference>
<organism evidence="4 5">
    <name type="scientific">Asanoa iriomotensis</name>
    <dbReference type="NCBI Taxonomy" id="234613"/>
    <lineage>
        <taxon>Bacteria</taxon>
        <taxon>Bacillati</taxon>
        <taxon>Actinomycetota</taxon>
        <taxon>Actinomycetes</taxon>
        <taxon>Micromonosporales</taxon>
        <taxon>Micromonosporaceae</taxon>
        <taxon>Asanoa</taxon>
    </lineage>
</organism>
<dbReference type="InterPro" id="IPR050570">
    <property type="entry name" value="Cell_wall_metabolism_enzyme"/>
</dbReference>
<feature type="transmembrane region" description="Helical" evidence="2">
    <location>
        <begin position="46"/>
        <end position="67"/>
    </location>
</feature>
<keyword evidence="5" id="KW-1185">Reference proteome</keyword>
<accession>A0ABQ4BV60</accession>
<dbReference type="CDD" id="cd12797">
    <property type="entry name" value="M23_peptidase"/>
    <property type="match status" value="1"/>
</dbReference>
<sequence>MHPNYPYDQQPEQEFHAQDSEIEQAPQGPLGIRDRVRSSLVGRGRVVALAAVGLLGLGIAGGAVATLGDDSTSPTTIAVADQQARIDAASRADRALRSPVAIPTVNPTTAAATPTATEKAETKSTKKAAPATKKATPKATTAKPKAAGPVISKAGWTSPMPGSEITSCFGMRWGVPHQGIDFAMPENTPERAAAAGTVIAAGWAYTGYGISVVIDHGDGYFTHYAHQNRTAVEVGQQVKAGQIIGYEGSTGDSTGPHLHFEVHQGAMWNQIDPAPFLKAKGVPINGC</sequence>
<feature type="compositionally biased region" description="Low complexity" evidence="1">
    <location>
        <begin position="107"/>
        <end position="117"/>
    </location>
</feature>
<keyword evidence="2" id="KW-0472">Membrane</keyword>
<keyword evidence="2" id="KW-0812">Transmembrane</keyword>
<gene>
    <name evidence="4" type="ORF">Air01nite_05160</name>
</gene>